<dbReference type="PROSITE" id="PS50820">
    <property type="entry name" value="LCCL"/>
    <property type="match status" value="1"/>
</dbReference>
<evidence type="ECO:0000256" key="8">
    <source>
        <dbReference type="SAM" id="MobiDB-lite"/>
    </source>
</evidence>
<feature type="region of interest" description="Disordered" evidence="8">
    <location>
        <begin position="597"/>
        <end position="670"/>
    </location>
</feature>
<feature type="domain" description="F5/8 type C" evidence="12">
    <location>
        <begin position="263"/>
        <end position="415"/>
    </location>
</feature>
<feature type="chain" id="PRO_5021349608" evidence="10">
    <location>
        <begin position="30"/>
        <end position="670"/>
    </location>
</feature>
<dbReference type="AlphaFoldDB" id="A0A4W3J9D9"/>
<dbReference type="CDD" id="cd00041">
    <property type="entry name" value="CUB"/>
    <property type="match status" value="1"/>
</dbReference>
<feature type="signal peptide" evidence="10">
    <location>
        <begin position="1"/>
        <end position="29"/>
    </location>
</feature>
<dbReference type="Gene3D" id="2.60.120.290">
    <property type="entry name" value="Spermadhesin, CUB domain"/>
    <property type="match status" value="1"/>
</dbReference>
<organism evidence="14 15">
    <name type="scientific">Callorhinchus milii</name>
    <name type="common">Ghost shark</name>
    <dbReference type="NCBI Taxonomy" id="7868"/>
    <lineage>
        <taxon>Eukaryota</taxon>
        <taxon>Metazoa</taxon>
        <taxon>Chordata</taxon>
        <taxon>Craniata</taxon>
        <taxon>Vertebrata</taxon>
        <taxon>Chondrichthyes</taxon>
        <taxon>Holocephali</taxon>
        <taxon>Chimaeriformes</taxon>
        <taxon>Callorhinchidae</taxon>
        <taxon>Callorhinchus</taxon>
    </lineage>
</organism>
<dbReference type="Pfam" id="PF00431">
    <property type="entry name" value="CUB"/>
    <property type="match status" value="1"/>
</dbReference>
<dbReference type="GeneID" id="103179460"/>
<dbReference type="InterPro" id="IPR050633">
    <property type="entry name" value="Neuropilin_MCO_CoagFactor"/>
</dbReference>
<dbReference type="SUPFAM" id="SSF49785">
    <property type="entry name" value="Galactose-binding domain-like"/>
    <property type="match status" value="1"/>
</dbReference>
<dbReference type="GO" id="GO:0005886">
    <property type="term" value="C:plasma membrane"/>
    <property type="evidence" value="ECO:0007669"/>
    <property type="project" value="TreeGrafter"/>
</dbReference>
<dbReference type="SUPFAM" id="SSF49854">
    <property type="entry name" value="Spermadhesin, CUB domain"/>
    <property type="match status" value="1"/>
</dbReference>
<sequence length="670" mass="73210">MGASRFGLHWDIMCLPPFHLFLLFAIISTSPTVHRSAAQAQEGDGCGHTVLGAHSGTLTSKNYPGTYPNHTRCRWELRVSSGSNIIVKLGDLDLEYTEHCASSSLQIFSPSMDKVAGTYCGNFNTAPRELTLNSSHVTVEFRSVTHISGRGFLLSYSTDNNPDLISCLDKGIHYSQPRFTVYCPAGCQGVSGEIWGNNQPGYRDTSVLCKAAIHAGAIADGVGGRTSLALLKGVTLYEAALANGILTRMGALSEKRILVRRDCDEALEAVNLNASSSWRDTGRTGGLVVWSPDRARTSSEGHPPAWAARKASRKEWLQIDLGERKNITGIVTTGTGNNSYNYYVKSYKISYSRDGRNWRMYKSRRGKEEKVFEGNRDCRQQARNNFLPPFISRYIRINPQTWSQRISLKAVVLGCDISPRPRSAGFPRSPKPLPKPTSLPKESSTPADHVVIEKHLTGFNLMVICVVVGAVLIVSAAVLTLHLCWKKRKTGAEMDRPSPKVYAQPDVVQAGRGSAMAGPQKPSLTFQPLEMDDGYTVPLAVDHYDVPFSGRGHEYASPLPNQEPEYATPFVERTAESEPSTKKSVCVVKVIPSLKAPAAPEAVQPQYDSPAQRLDRPGALGHPPTPPHNAPPATVWRQNPDQNPGDRNRANQQMSPAKDTSTPVDAVLSG</sequence>
<feature type="transmembrane region" description="Helical" evidence="9">
    <location>
        <begin position="461"/>
        <end position="485"/>
    </location>
</feature>
<dbReference type="SUPFAM" id="SSF69848">
    <property type="entry name" value="LCCL domain"/>
    <property type="match status" value="1"/>
</dbReference>
<evidence type="ECO:0000259" key="12">
    <source>
        <dbReference type="PROSITE" id="PS50022"/>
    </source>
</evidence>
<dbReference type="GO" id="GO:0038023">
    <property type="term" value="F:signaling receptor activity"/>
    <property type="evidence" value="ECO:0007669"/>
    <property type="project" value="TreeGrafter"/>
</dbReference>
<dbReference type="PROSITE" id="PS50022">
    <property type="entry name" value="FA58C_3"/>
    <property type="match status" value="1"/>
</dbReference>
<reference evidence="15" key="1">
    <citation type="journal article" date="2006" name="Science">
        <title>Ancient noncoding elements conserved in the human genome.</title>
        <authorList>
            <person name="Venkatesh B."/>
            <person name="Kirkness E.F."/>
            <person name="Loh Y.H."/>
            <person name="Halpern A.L."/>
            <person name="Lee A.P."/>
            <person name="Johnson J."/>
            <person name="Dandona N."/>
            <person name="Viswanathan L.D."/>
            <person name="Tay A."/>
            <person name="Venter J.C."/>
            <person name="Strausberg R.L."/>
            <person name="Brenner S."/>
        </authorList>
    </citation>
    <scope>NUCLEOTIDE SEQUENCE [LARGE SCALE GENOMIC DNA]</scope>
</reference>
<dbReference type="OMA" id="EHRMFWS"/>
<dbReference type="SMART" id="SM00042">
    <property type="entry name" value="CUB"/>
    <property type="match status" value="1"/>
</dbReference>
<dbReference type="Gene3D" id="2.170.130.20">
    <property type="entry name" value="LCCL-like domain"/>
    <property type="match status" value="1"/>
</dbReference>
<feature type="domain" description="LCCL" evidence="13">
    <location>
        <begin position="161"/>
        <end position="257"/>
    </location>
</feature>
<dbReference type="Pfam" id="PF03815">
    <property type="entry name" value="LCCL"/>
    <property type="match status" value="1"/>
</dbReference>
<keyword evidence="15" id="KW-1185">Reference proteome</keyword>
<keyword evidence="3 9" id="KW-0812">Transmembrane</keyword>
<dbReference type="SMART" id="SM00231">
    <property type="entry name" value="FA58C"/>
    <property type="match status" value="1"/>
</dbReference>
<keyword evidence="6 7" id="KW-1015">Disulfide bond</keyword>
<dbReference type="InterPro" id="IPR035914">
    <property type="entry name" value="Sperma_CUB_dom_sf"/>
</dbReference>
<feature type="domain" description="CUB" evidence="11">
    <location>
        <begin position="46"/>
        <end position="159"/>
    </location>
</feature>
<dbReference type="InterPro" id="IPR004043">
    <property type="entry name" value="LCCL"/>
</dbReference>
<reference evidence="15" key="3">
    <citation type="journal article" date="2014" name="Nature">
        <title>Elephant shark genome provides unique insights into gnathostome evolution.</title>
        <authorList>
            <consortium name="International Elephant Shark Genome Sequencing Consortium"/>
            <person name="Venkatesh B."/>
            <person name="Lee A.P."/>
            <person name="Ravi V."/>
            <person name="Maurya A.K."/>
            <person name="Lian M.M."/>
            <person name="Swann J.B."/>
            <person name="Ohta Y."/>
            <person name="Flajnik M.F."/>
            <person name="Sutoh Y."/>
            <person name="Kasahara M."/>
            <person name="Hoon S."/>
            <person name="Gangu V."/>
            <person name="Roy S.W."/>
            <person name="Irimia M."/>
            <person name="Korzh V."/>
            <person name="Kondrychyn I."/>
            <person name="Lim Z.W."/>
            <person name="Tay B.H."/>
            <person name="Tohari S."/>
            <person name="Kong K.W."/>
            <person name="Ho S."/>
            <person name="Lorente-Galdos B."/>
            <person name="Quilez J."/>
            <person name="Marques-Bonet T."/>
            <person name="Raney B.J."/>
            <person name="Ingham P.W."/>
            <person name="Tay A."/>
            <person name="Hillier L.W."/>
            <person name="Minx P."/>
            <person name="Boehm T."/>
            <person name="Wilson R.K."/>
            <person name="Brenner S."/>
            <person name="Warren W.C."/>
        </authorList>
    </citation>
    <scope>NUCLEOTIDE SEQUENCE [LARGE SCALE GENOMIC DNA]</scope>
</reference>
<dbReference type="SMART" id="SM00603">
    <property type="entry name" value="LCCL"/>
    <property type="match status" value="1"/>
</dbReference>
<evidence type="ECO:0000256" key="6">
    <source>
        <dbReference type="ARBA" id="ARBA00023157"/>
    </source>
</evidence>
<reference evidence="14" key="4">
    <citation type="submission" date="2025-08" db="UniProtKB">
        <authorList>
            <consortium name="Ensembl"/>
        </authorList>
    </citation>
    <scope>IDENTIFICATION</scope>
</reference>
<reference evidence="14" key="5">
    <citation type="submission" date="2025-09" db="UniProtKB">
        <authorList>
            <consortium name="Ensembl"/>
        </authorList>
    </citation>
    <scope>IDENTIFICATION</scope>
</reference>
<dbReference type="Gene3D" id="2.60.120.260">
    <property type="entry name" value="Galactose-binding domain-like"/>
    <property type="match status" value="1"/>
</dbReference>
<evidence type="ECO:0000256" key="1">
    <source>
        <dbReference type="ARBA" id="ARBA00004479"/>
    </source>
</evidence>
<dbReference type="Proteomes" id="UP000314986">
    <property type="component" value="Unassembled WGS sequence"/>
</dbReference>
<evidence type="ECO:0000313" key="14">
    <source>
        <dbReference type="Ensembl" id="ENSCMIP00000038807.1"/>
    </source>
</evidence>
<dbReference type="PROSITE" id="PS01180">
    <property type="entry name" value="CUB"/>
    <property type="match status" value="1"/>
</dbReference>
<name>A0A4W3J9D9_CALMI</name>
<feature type="disulfide bond" evidence="7">
    <location>
        <begin position="46"/>
        <end position="73"/>
    </location>
</feature>
<gene>
    <name evidence="14" type="primary">si:dkey-34d22.1</name>
</gene>
<dbReference type="OrthoDB" id="6369184at2759"/>
<comment type="subcellular location">
    <subcellularLocation>
        <location evidence="1">Membrane</location>
        <topology evidence="1">Single-pass type I membrane protein</topology>
    </subcellularLocation>
</comment>
<evidence type="ECO:0000256" key="9">
    <source>
        <dbReference type="SAM" id="Phobius"/>
    </source>
</evidence>
<feature type="compositionally biased region" description="Polar residues" evidence="8">
    <location>
        <begin position="650"/>
        <end position="663"/>
    </location>
</feature>
<dbReference type="Pfam" id="PF00754">
    <property type="entry name" value="F5_F8_type_C"/>
    <property type="match status" value="1"/>
</dbReference>
<keyword evidence="5 9" id="KW-0472">Membrane</keyword>
<dbReference type="PANTHER" id="PTHR46806">
    <property type="entry name" value="F5/8 TYPE C DOMAIN-CONTAINING PROTEIN"/>
    <property type="match status" value="1"/>
</dbReference>
<dbReference type="InterPro" id="IPR000859">
    <property type="entry name" value="CUB_dom"/>
</dbReference>
<dbReference type="Ensembl" id="ENSCMIT00000039361.1">
    <property type="protein sequence ID" value="ENSCMIP00000038807.1"/>
    <property type="gene ID" value="ENSCMIG00000016281.1"/>
</dbReference>
<dbReference type="InterPro" id="IPR008979">
    <property type="entry name" value="Galactose-bd-like_sf"/>
</dbReference>
<feature type="region of interest" description="Disordered" evidence="8">
    <location>
        <begin position="422"/>
        <end position="445"/>
    </location>
</feature>
<evidence type="ECO:0000259" key="13">
    <source>
        <dbReference type="PROSITE" id="PS50820"/>
    </source>
</evidence>
<evidence type="ECO:0000256" key="3">
    <source>
        <dbReference type="ARBA" id="ARBA00022692"/>
    </source>
</evidence>
<reference evidence="15" key="2">
    <citation type="journal article" date="2007" name="PLoS Biol.">
        <title>Survey sequencing and comparative analysis of the elephant shark (Callorhinchus milii) genome.</title>
        <authorList>
            <person name="Venkatesh B."/>
            <person name="Kirkness E.F."/>
            <person name="Loh Y.H."/>
            <person name="Halpern A.L."/>
            <person name="Lee A.P."/>
            <person name="Johnson J."/>
            <person name="Dandona N."/>
            <person name="Viswanathan L.D."/>
            <person name="Tay A."/>
            <person name="Venter J.C."/>
            <person name="Strausberg R.L."/>
            <person name="Brenner S."/>
        </authorList>
    </citation>
    <scope>NUCLEOTIDE SEQUENCE [LARGE SCALE GENOMIC DNA]</scope>
</reference>
<dbReference type="CDD" id="cd00057">
    <property type="entry name" value="FA58C"/>
    <property type="match status" value="1"/>
</dbReference>
<dbReference type="PANTHER" id="PTHR46806:SF6">
    <property type="entry name" value="DISCOIDIN, CUB AND LCCL DOMAIN CONTAINING 1"/>
    <property type="match status" value="1"/>
</dbReference>
<evidence type="ECO:0000256" key="2">
    <source>
        <dbReference type="ARBA" id="ARBA00022553"/>
    </source>
</evidence>
<proteinExistence type="predicted"/>
<evidence type="ECO:0000259" key="11">
    <source>
        <dbReference type="PROSITE" id="PS01180"/>
    </source>
</evidence>
<dbReference type="FunFam" id="2.60.120.260:FF:000002">
    <property type="entry name" value="Coagulation factor VIII"/>
    <property type="match status" value="1"/>
</dbReference>
<dbReference type="InterPro" id="IPR036609">
    <property type="entry name" value="LCCL_sf"/>
</dbReference>
<keyword evidence="2" id="KW-0597">Phosphoprotein</keyword>
<dbReference type="InterPro" id="IPR000421">
    <property type="entry name" value="FA58C"/>
</dbReference>
<evidence type="ECO:0000256" key="5">
    <source>
        <dbReference type="ARBA" id="ARBA00023136"/>
    </source>
</evidence>
<keyword evidence="10" id="KW-0732">Signal</keyword>
<comment type="caution">
    <text evidence="7">Lacks conserved residue(s) required for the propagation of feature annotation.</text>
</comment>
<evidence type="ECO:0000256" key="4">
    <source>
        <dbReference type="ARBA" id="ARBA00022989"/>
    </source>
</evidence>
<accession>A0A4W3J9D9</accession>
<dbReference type="PROSITE" id="PS01285">
    <property type="entry name" value="FA58C_1"/>
    <property type="match status" value="1"/>
</dbReference>
<keyword evidence="4 9" id="KW-1133">Transmembrane helix</keyword>
<protein>
    <submittedName>
        <fullName evidence="14">Discoidin, CUB and LCCL domain-containing protein 1-like</fullName>
    </submittedName>
</protein>
<dbReference type="KEGG" id="cmk:103179460"/>
<dbReference type="InParanoid" id="A0A4W3J9D9"/>
<evidence type="ECO:0000313" key="15">
    <source>
        <dbReference type="Proteomes" id="UP000314986"/>
    </source>
</evidence>
<dbReference type="GeneTree" id="ENSGT00940000157334"/>
<evidence type="ECO:0000256" key="7">
    <source>
        <dbReference type="PROSITE-ProRule" id="PRU00059"/>
    </source>
</evidence>
<evidence type="ECO:0000256" key="10">
    <source>
        <dbReference type="SAM" id="SignalP"/>
    </source>
</evidence>